<feature type="compositionally biased region" description="Basic and acidic residues" evidence="1">
    <location>
        <begin position="51"/>
        <end position="66"/>
    </location>
</feature>
<evidence type="ECO:0000313" key="3">
    <source>
        <dbReference type="Proteomes" id="UP001152622"/>
    </source>
</evidence>
<reference evidence="2" key="1">
    <citation type="journal article" date="2023" name="Science">
        <title>Genome structures resolve the early diversification of teleost fishes.</title>
        <authorList>
            <person name="Parey E."/>
            <person name="Louis A."/>
            <person name="Montfort J."/>
            <person name="Bouchez O."/>
            <person name="Roques C."/>
            <person name="Iampietro C."/>
            <person name="Lluch J."/>
            <person name="Castinel A."/>
            <person name="Donnadieu C."/>
            <person name="Desvignes T."/>
            <person name="Floi Bucao C."/>
            <person name="Jouanno E."/>
            <person name="Wen M."/>
            <person name="Mejri S."/>
            <person name="Dirks R."/>
            <person name="Jansen H."/>
            <person name="Henkel C."/>
            <person name="Chen W.J."/>
            <person name="Zahm M."/>
            <person name="Cabau C."/>
            <person name="Klopp C."/>
            <person name="Thompson A.W."/>
            <person name="Robinson-Rechavi M."/>
            <person name="Braasch I."/>
            <person name="Lecointre G."/>
            <person name="Bobe J."/>
            <person name="Postlethwait J.H."/>
            <person name="Berthelot C."/>
            <person name="Roest Crollius H."/>
            <person name="Guiguen Y."/>
        </authorList>
    </citation>
    <scope>NUCLEOTIDE SEQUENCE</scope>
    <source>
        <strain evidence="2">WJC10195</strain>
    </source>
</reference>
<protein>
    <submittedName>
        <fullName evidence="2">Uncharacterized protein</fullName>
    </submittedName>
</protein>
<gene>
    <name evidence="2" type="ORF">SKAU_G00015200</name>
</gene>
<dbReference type="Proteomes" id="UP001152622">
    <property type="component" value="Chromosome 1"/>
</dbReference>
<sequence>MINRQHRAGTCWRVIQGVRDSALLRTGHVFRGCSILVVIRIAAAVVPFHREEGGDYPGRSRDKVREWQGCAGTPP</sequence>
<evidence type="ECO:0000313" key="2">
    <source>
        <dbReference type="EMBL" id="KAJ8380742.1"/>
    </source>
</evidence>
<comment type="caution">
    <text evidence="2">The sequence shown here is derived from an EMBL/GenBank/DDBJ whole genome shotgun (WGS) entry which is preliminary data.</text>
</comment>
<proteinExistence type="predicted"/>
<dbReference type="AlphaFoldDB" id="A0A9Q1JDR1"/>
<organism evidence="2 3">
    <name type="scientific">Synaphobranchus kaupii</name>
    <name type="common">Kaup's arrowtooth eel</name>
    <dbReference type="NCBI Taxonomy" id="118154"/>
    <lineage>
        <taxon>Eukaryota</taxon>
        <taxon>Metazoa</taxon>
        <taxon>Chordata</taxon>
        <taxon>Craniata</taxon>
        <taxon>Vertebrata</taxon>
        <taxon>Euteleostomi</taxon>
        <taxon>Actinopterygii</taxon>
        <taxon>Neopterygii</taxon>
        <taxon>Teleostei</taxon>
        <taxon>Anguilliformes</taxon>
        <taxon>Synaphobranchidae</taxon>
        <taxon>Synaphobranchus</taxon>
    </lineage>
</organism>
<dbReference type="EMBL" id="JAINUF010000001">
    <property type="protein sequence ID" value="KAJ8380742.1"/>
    <property type="molecule type" value="Genomic_DNA"/>
</dbReference>
<name>A0A9Q1JDR1_SYNKA</name>
<feature type="region of interest" description="Disordered" evidence="1">
    <location>
        <begin position="51"/>
        <end position="75"/>
    </location>
</feature>
<evidence type="ECO:0000256" key="1">
    <source>
        <dbReference type="SAM" id="MobiDB-lite"/>
    </source>
</evidence>
<accession>A0A9Q1JDR1</accession>
<keyword evidence="3" id="KW-1185">Reference proteome</keyword>